<name>E1JZ55_SOLFR</name>
<dbReference type="GO" id="GO:0016020">
    <property type="term" value="C:membrane"/>
    <property type="evidence" value="ECO:0007669"/>
    <property type="project" value="UniProtKB-SubCell"/>
</dbReference>
<keyword evidence="2 5" id="KW-0812">Transmembrane</keyword>
<feature type="transmembrane region" description="Helical" evidence="6">
    <location>
        <begin position="331"/>
        <end position="353"/>
    </location>
</feature>
<dbReference type="PANTHER" id="PTHR43373:SF1">
    <property type="entry name" value="NA(+)_H(+) ANTIPORTER SUBUNIT A"/>
    <property type="match status" value="1"/>
</dbReference>
<feature type="transmembrane region" description="Helical" evidence="6">
    <location>
        <begin position="42"/>
        <end position="65"/>
    </location>
</feature>
<dbReference type="Pfam" id="PF00361">
    <property type="entry name" value="Proton_antipo_M"/>
    <property type="match status" value="1"/>
</dbReference>
<evidence type="ECO:0000259" key="8">
    <source>
        <dbReference type="Pfam" id="PF00662"/>
    </source>
</evidence>
<keyword evidence="9" id="KW-0830">Ubiquinone</keyword>
<dbReference type="eggNOG" id="COG1009">
    <property type="taxonomic scope" value="Bacteria"/>
</dbReference>
<evidence type="ECO:0000256" key="4">
    <source>
        <dbReference type="ARBA" id="ARBA00023136"/>
    </source>
</evidence>
<comment type="caution">
    <text evidence="9">The sequence shown here is derived from an EMBL/GenBank/DDBJ whole genome shotgun (WGS) entry which is preliminary data.</text>
</comment>
<organism evidence="9 10">
    <name type="scientific">Solidesulfovibrio fructosivorans JJ]</name>
    <dbReference type="NCBI Taxonomy" id="596151"/>
    <lineage>
        <taxon>Bacteria</taxon>
        <taxon>Pseudomonadati</taxon>
        <taxon>Thermodesulfobacteriota</taxon>
        <taxon>Desulfovibrionia</taxon>
        <taxon>Desulfovibrionales</taxon>
        <taxon>Desulfovibrionaceae</taxon>
        <taxon>Solidesulfovibrio</taxon>
    </lineage>
</organism>
<keyword evidence="4 6" id="KW-0472">Membrane</keyword>
<feature type="transmembrane region" description="Helical" evidence="6">
    <location>
        <begin position="386"/>
        <end position="408"/>
    </location>
</feature>
<feature type="transmembrane region" description="Helical" evidence="6">
    <location>
        <begin position="16"/>
        <end position="35"/>
    </location>
</feature>
<accession>E1JZ55</accession>
<evidence type="ECO:0000256" key="3">
    <source>
        <dbReference type="ARBA" id="ARBA00022989"/>
    </source>
</evidence>
<reference evidence="9 10" key="1">
    <citation type="submission" date="2010-08" db="EMBL/GenBank/DDBJ databases">
        <title>The draft genome of Desulfovibrio fructosovorans JJ.</title>
        <authorList>
            <consortium name="US DOE Joint Genome Institute (JGI-PGF)"/>
            <person name="Lucas S."/>
            <person name="Copeland A."/>
            <person name="Lapidus A."/>
            <person name="Cheng J.-F."/>
            <person name="Bruce D."/>
            <person name="Goodwin L."/>
            <person name="Pitluck S."/>
            <person name="Land M.L."/>
            <person name="Hauser L."/>
            <person name="Chang Y.-J."/>
            <person name="Jeffries C."/>
            <person name="Wall J.D."/>
            <person name="Stahl D.A."/>
            <person name="Arkin A.P."/>
            <person name="Dehal P."/>
            <person name="Stolyar S.M."/>
            <person name="Hazen T.C."/>
            <person name="Woyke T.J."/>
        </authorList>
    </citation>
    <scope>NUCLEOTIDE SEQUENCE [LARGE SCALE GENOMIC DNA]</scope>
    <source>
        <strain evidence="9 10">JJ</strain>
    </source>
</reference>
<feature type="transmembrane region" description="Helical" evidence="6">
    <location>
        <begin position="292"/>
        <end position="311"/>
    </location>
</feature>
<dbReference type="EMBL" id="AECZ01000021">
    <property type="protein sequence ID" value="EFL50338.1"/>
    <property type="molecule type" value="Genomic_DNA"/>
</dbReference>
<feature type="transmembrane region" description="Helical" evidence="6">
    <location>
        <begin position="132"/>
        <end position="152"/>
    </location>
</feature>
<dbReference type="PRINTS" id="PR01434">
    <property type="entry name" value="NADHDHGNASE5"/>
</dbReference>
<feature type="transmembrane region" description="Helical" evidence="6">
    <location>
        <begin position="194"/>
        <end position="212"/>
    </location>
</feature>
<feature type="domain" description="NADH:quinone oxidoreductase/Mrp antiporter transmembrane" evidence="7">
    <location>
        <begin position="189"/>
        <end position="470"/>
    </location>
</feature>
<feature type="transmembrane region" description="Helical" evidence="6">
    <location>
        <begin position="224"/>
        <end position="242"/>
    </location>
</feature>
<dbReference type="Pfam" id="PF00662">
    <property type="entry name" value="Proton_antipo_N"/>
    <property type="match status" value="1"/>
</dbReference>
<gene>
    <name evidence="9" type="ORF">DesfrDRAFT_2904</name>
</gene>
<dbReference type="InterPro" id="IPR001750">
    <property type="entry name" value="ND/Mrp_TM"/>
</dbReference>
<dbReference type="InterPro" id="IPR050616">
    <property type="entry name" value="CPA3_Na-H_Antiporter_A"/>
</dbReference>
<dbReference type="GO" id="GO:0012505">
    <property type="term" value="C:endomembrane system"/>
    <property type="evidence" value="ECO:0007669"/>
    <property type="project" value="UniProtKB-SubCell"/>
</dbReference>
<evidence type="ECO:0000256" key="1">
    <source>
        <dbReference type="ARBA" id="ARBA00004127"/>
    </source>
</evidence>
<sequence length="650" mass="70092" precursor="true">MAVPKLFSEVPMLDTLVFATVLLPFLVAAVLLVLREQNVRKVILVAMAGVLILASVAMLRGGAFILSPAPLYDSLVTLGDFVILFVVLFVGFKRKNQIIIWLTSAQIVGLFWLDFFMVHGHGKTPAFFADDLSLVMVCIVSIIGSLIAIYGIGYMKEHEEHLHLAKSRQPRFFFFIVLFLGAMNGLVLANNLLWMYFFWECTTLCSFMLIGHDDTEIARKNSERALWMNVLGGAAFLFALIVLQHTAGTLSLQDLLARGPELAVAGGAILVPMFLLVFAGMTKAAQAPFQSWLTGAMVAPTPVSALLHSSTMVKAGVYLIVRLAPIYVGTYLSNFIALFGAVVFLGTAALAVGQSNGKKILAYSTISNLGLIIACAGINTPAAITAAILLIIFHAISKALLFLCVGTVEQKIGSRDIEDMRGLYGVMPRTALIMILAIATLMLPPFGMLMAKWMAIESATGQFLIMIMLGLGSALTVLFWARWAGTMLSAPFGRPAPEVQLPSVRLPLVILAAMAVGASFFSPLIYTSLVAPVVAMYYHGTAYVVRLGNLDSPTGVFIIYPLFILLGLGLYFAVKHARKVTAAEVAEPYMCGEQLKVDGKPGFLGPLGLPVAATASNYYLDQFFGEAVLSKWINVIALAVLVIMLFGGAL</sequence>
<evidence type="ECO:0000259" key="7">
    <source>
        <dbReference type="Pfam" id="PF00361"/>
    </source>
</evidence>
<dbReference type="PANTHER" id="PTHR43373">
    <property type="entry name" value="NA(+)/H(+) ANTIPORTER SUBUNIT"/>
    <property type="match status" value="1"/>
</dbReference>
<feature type="transmembrane region" description="Helical" evidence="6">
    <location>
        <begin position="429"/>
        <end position="451"/>
    </location>
</feature>
<keyword evidence="10" id="KW-1185">Reference proteome</keyword>
<dbReference type="AlphaFoldDB" id="E1JZ55"/>
<keyword evidence="3 6" id="KW-1133">Transmembrane helix</keyword>
<feature type="transmembrane region" description="Helical" evidence="6">
    <location>
        <begin position="555"/>
        <end position="574"/>
    </location>
</feature>
<feature type="transmembrane region" description="Helical" evidence="6">
    <location>
        <begin position="463"/>
        <end position="485"/>
    </location>
</feature>
<evidence type="ECO:0000313" key="9">
    <source>
        <dbReference type="EMBL" id="EFL50338.1"/>
    </source>
</evidence>
<evidence type="ECO:0000256" key="2">
    <source>
        <dbReference type="ARBA" id="ARBA00022692"/>
    </source>
</evidence>
<feature type="transmembrane region" description="Helical" evidence="6">
    <location>
        <begin position="262"/>
        <end position="280"/>
    </location>
</feature>
<dbReference type="InterPro" id="IPR001516">
    <property type="entry name" value="Proton_antipo_N"/>
</dbReference>
<feature type="transmembrane region" description="Helical" evidence="6">
    <location>
        <begin position="360"/>
        <end position="380"/>
    </location>
</feature>
<dbReference type="STRING" id="596151.DesfrDRAFT_2904"/>
<proteinExistence type="predicted"/>
<feature type="transmembrane region" description="Helical" evidence="6">
    <location>
        <begin position="632"/>
        <end position="649"/>
    </location>
</feature>
<feature type="transmembrane region" description="Helical" evidence="6">
    <location>
        <begin position="172"/>
        <end position="188"/>
    </location>
</feature>
<evidence type="ECO:0000256" key="5">
    <source>
        <dbReference type="RuleBase" id="RU000320"/>
    </source>
</evidence>
<feature type="transmembrane region" description="Helical" evidence="6">
    <location>
        <begin position="71"/>
        <end position="92"/>
    </location>
</feature>
<dbReference type="Proteomes" id="UP000006250">
    <property type="component" value="Unassembled WGS sequence"/>
</dbReference>
<feature type="transmembrane region" description="Helical" evidence="6">
    <location>
        <begin position="506"/>
        <end position="535"/>
    </location>
</feature>
<evidence type="ECO:0000313" key="10">
    <source>
        <dbReference type="Proteomes" id="UP000006250"/>
    </source>
</evidence>
<feature type="transmembrane region" description="Helical" evidence="6">
    <location>
        <begin position="99"/>
        <end position="120"/>
    </location>
</feature>
<evidence type="ECO:0000256" key="6">
    <source>
        <dbReference type="SAM" id="Phobius"/>
    </source>
</evidence>
<comment type="subcellular location">
    <subcellularLocation>
        <location evidence="1">Endomembrane system</location>
        <topology evidence="1">Multi-pass membrane protein</topology>
    </subcellularLocation>
    <subcellularLocation>
        <location evidence="5">Membrane</location>
        <topology evidence="5">Multi-pass membrane protein</topology>
    </subcellularLocation>
</comment>
<protein>
    <submittedName>
        <fullName evidence="9">NADH/Ubiquinone/plastoquinone (Complex I)</fullName>
    </submittedName>
</protein>
<feature type="domain" description="NADH-Ubiquinone oxidoreductase (complex I) chain 5 N-terminal" evidence="8">
    <location>
        <begin position="126"/>
        <end position="161"/>
    </location>
</feature>